<feature type="region of interest" description="Disordered" evidence="1">
    <location>
        <begin position="1604"/>
        <end position="1623"/>
    </location>
</feature>
<feature type="compositionally biased region" description="Basic and acidic residues" evidence="1">
    <location>
        <begin position="46"/>
        <end position="56"/>
    </location>
</feature>
<feature type="compositionally biased region" description="Basic and acidic residues" evidence="1">
    <location>
        <begin position="1928"/>
        <end position="1937"/>
    </location>
</feature>
<feature type="compositionally biased region" description="Pro residues" evidence="1">
    <location>
        <begin position="2157"/>
        <end position="2166"/>
    </location>
</feature>
<evidence type="ECO:0000313" key="3">
    <source>
        <dbReference type="Proteomes" id="UP000800041"/>
    </source>
</evidence>
<protein>
    <submittedName>
        <fullName evidence="2">Uncharacterized protein</fullName>
    </submittedName>
</protein>
<feature type="compositionally biased region" description="Polar residues" evidence="1">
    <location>
        <begin position="1703"/>
        <end position="1714"/>
    </location>
</feature>
<feature type="compositionally biased region" description="Basic and acidic residues" evidence="1">
    <location>
        <begin position="2057"/>
        <end position="2070"/>
    </location>
</feature>
<reference evidence="2" key="1">
    <citation type="journal article" date="2020" name="Stud. Mycol.">
        <title>101 Dothideomycetes genomes: a test case for predicting lifestyles and emergence of pathogens.</title>
        <authorList>
            <person name="Haridas S."/>
            <person name="Albert R."/>
            <person name="Binder M."/>
            <person name="Bloem J."/>
            <person name="Labutti K."/>
            <person name="Salamov A."/>
            <person name="Andreopoulos B."/>
            <person name="Baker S."/>
            <person name="Barry K."/>
            <person name="Bills G."/>
            <person name="Bluhm B."/>
            <person name="Cannon C."/>
            <person name="Castanera R."/>
            <person name="Culley D."/>
            <person name="Daum C."/>
            <person name="Ezra D."/>
            <person name="Gonzalez J."/>
            <person name="Henrissat B."/>
            <person name="Kuo A."/>
            <person name="Liang C."/>
            <person name="Lipzen A."/>
            <person name="Lutzoni F."/>
            <person name="Magnuson J."/>
            <person name="Mondo S."/>
            <person name="Nolan M."/>
            <person name="Ohm R."/>
            <person name="Pangilinan J."/>
            <person name="Park H.-J."/>
            <person name="Ramirez L."/>
            <person name="Alfaro M."/>
            <person name="Sun H."/>
            <person name="Tritt A."/>
            <person name="Yoshinaga Y."/>
            <person name="Zwiers L.-H."/>
            <person name="Turgeon B."/>
            <person name="Goodwin S."/>
            <person name="Spatafora J."/>
            <person name="Crous P."/>
            <person name="Grigoriev I."/>
        </authorList>
    </citation>
    <scope>NUCLEOTIDE SEQUENCE</scope>
    <source>
        <strain evidence="2">CBS 113979</strain>
    </source>
</reference>
<feature type="compositionally biased region" description="Polar residues" evidence="1">
    <location>
        <begin position="117"/>
        <end position="134"/>
    </location>
</feature>
<feature type="compositionally biased region" description="Polar residues" evidence="1">
    <location>
        <begin position="2016"/>
        <end position="2025"/>
    </location>
</feature>
<accession>A0A6G1HFD7</accession>
<dbReference type="EMBL" id="ML977138">
    <property type="protein sequence ID" value="KAF1991787.1"/>
    <property type="molecule type" value="Genomic_DNA"/>
</dbReference>
<feature type="compositionally biased region" description="Polar residues" evidence="1">
    <location>
        <begin position="2537"/>
        <end position="2549"/>
    </location>
</feature>
<feature type="compositionally biased region" description="Basic and acidic residues" evidence="1">
    <location>
        <begin position="2354"/>
        <end position="2366"/>
    </location>
</feature>
<dbReference type="Proteomes" id="UP000800041">
    <property type="component" value="Unassembled WGS sequence"/>
</dbReference>
<evidence type="ECO:0000313" key="2">
    <source>
        <dbReference type="EMBL" id="KAF1991787.1"/>
    </source>
</evidence>
<evidence type="ECO:0000256" key="1">
    <source>
        <dbReference type="SAM" id="MobiDB-lite"/>
    </source>
</evidence>
<feature type="compositionally biased region" description="Low complexity" evidence="1">
    <location>
        <begin position="2449"/>
        <end position="2464"/>
    </location>
</feature>
<feature type="region of interest" description="Disordered" evidence="1">
    <location>
        <begin position="2201"/>
        <end position="2627"/>
    </location>
</feature>
<keyword evidence="3" id="KW-1185">Reference proteome</keyword>
<feature type="compositionally biased region" description="Low complexity" evidence="1">
    <location>
        <begin position="2480"/>
        <end position="2536"/>
    </location>
</feature>
<feature type="compositionally biased region" description="Low complexity" evidence="1">
    <location>
        <begin position="356"/>
        <end position="369"/>
    </location>
</feature>
<feature type="region of interest" description="Disordered" evidence="1">
    <location>
        <begin position="563"/>
        <end position="593"/>
    </location>
</feature>
<feature type="region of interest" description="Disordered" evidence="1">
    <location>
        <begin position="919"/>
        <end position="940"/>
    </location>
</feature>
<feature type="compositionally biased region" description="Low complexity" evidence="1">
    <location>
        <begin position="919"/>
        <end position="928"/>
    </location>
</feature>
<feature type="compositionally biased region" description="Polar residues" evidence="1">
    <location>
        <begin position="1871"/>
        <end position="1883"/>
    </location>
</feature>
<feature type="compositionally biased region" description="Polar residues" evidence="1">
    <location>
        <begin position="2317"/>
        <end position="2351"/>
    </location>
</feature>
<sequence>MFCRPSASPTESSPIDRAPQTAPAPGLSTARETDRARNAFVASRVRSFEHIPRSAKEQPTPVRRGSVAARIAALNSQNFSTDLPPPLPKRFSVPGTEEPNPPKNGNHARSSEPPPQSNRRPSLLNTAESPSQQMEQKHNVEVEPKQADARQYSAERAGSDTVGMYYATLPWARAAHAPSVPLQETQAGIPIHSTRQSPPIRMAISAGKLPSDAQLITIANAGNPHFEWTISLKVKSPHFGNQSPDSLPVADQLPSQVHSEPAVVFDKPLQQSASVSTSSSDRQRDLSYLRHPTGNASASCTFSTSPVVESASHESHQLEHSGVDGTNSLGRSLFHRLQRPSFDLSRSESSEIALSVITSSSDSSEASSSPVGGADGRHNDPILGHSHPAEPELIGNPSTTLEAPQPRRPLSSKILQDATPAMLDLASDDQNRPRSWSSPKEIMTQEVEHPVTYVGSSATSSAESPAASFKETRECIAEEDTPDSGILKEVTFDVSVKRGKMRDDIPKNSDLEEATNRVVIEGGVSPDARVGPEFAGQDSSQDERDILHDCLGSVSMRIPAFARGIPEDHPHPQHEVEDSDPPHGDPAAREDVYPASPSYATQHEDRGLADYTPPDGPITVYEFATPSLSPNTSTAHLRTWSPLELESAVSVRDETGSTPEEGPPFDSAALIRRLTLLPLASDSDSDTPSGQSIIASLSDHTREIQYRPGPATSIARPFSTASGPPSFASVSVIGPESVSDQGSAYEILQIVDTVLSEHVKAIDAIVSNLENAKPSIDQMGHLAKELVQVRMTREPPMHVLRGTTVDVGTQTVCLCSCFHCSDSTSVDAHQEKAFIPAIVTEVDATAEELGLDLHRMDSPSPSVFELQFEDDIATVHSVLWRSPSSSAHSSMSSPALESLPGPSLAAEIPYLLVRTQPSSLSSTHTSSSDAYSHQPFDAGVDAPDPSSNMFPYGLHGHRAVRSAPALLICSDTNQLTDELPDLFRPGIEVGNTPADPEDSLQSQLEEVGSLVSAGRDDEAAEQPIVKETIDEIVSQVEESTTQREELLASNDPLTPDTLPTVTSTYSFPKYSESSEGLNFLSRGGSALDLGPTIEQDTPLELKPETFDNAGDPLPHICLSKSEVLASLSLDELIEEIDKRRSQQGTFKDDKEPCAAEVANSPSLSHRSSFSYSKTPERLIGLVVDIVGEKGLSPELSPEIISNEKAAEPTTLDVPFSDSPDLNQEQYRLEPGASFEDETPDYDYLIESNVFPGCFRDASEEHSPLPLVESPGSEFVSPVSHRSEQLSSTSPIPPQKAYAAHADPLHEGSDQTDASSASSFHSAISSFPKEIVWPEPEKPLSQYILSREMMASAEIAAILAMMPPIHDTEGEEEDEEREPESFYSVSSPKEKAVQFVDDPEIIIDNTQAEKMVTFLDPPTLIPERSSDESLDEEELQFLGRGSIDEELQEQIPLDDNLPPSQGAPLVDEDEGAGGELPNGLAEEAIAESPSDEEPMQSQLPREERLHSPAIGDEHWPDAALTDCAAGETREGDDSVREVPQNDERDERDETTQLFLPDEGMIAQHVTKQDPSYLKDGLGQSVVDFASSPDHSVDATLTQDTGMQTVEEPSNEYTQESPFLADDLPRARKMSLQEVLLLSEDEVQEGMDNFQPPWMLAEKVKKISSREGSPMGVDKKTTTTTKRLSIASITPMEPIIDEDRGIVESPSSIQAENSPSVREGHHGCRTLKLMDSSDYSPKSTTSATHSPHVVFSEVSFNPTSSERGTQTSAFSRTSNKAPNLEDSSQSSLGKKAPGLAPSRRLSDASPGNYNDHEKAGSTIARRMSSAFSLDDLKPHQRKHFHLGRRSSEAMRKFSRSFKIPSLTARPAPEENILVTQSDPSNSVAVNSMDVVPKGSNRISSSPQNQKREQKGHHQHHAGLHATPATSSNSDRQRSSREPDEVPVSTDPPAKPSSRSNLKMMPPEPALSPDRTSAPPTSVMEPQADQAVTNSAHLDLEDRQRCSPAQLSRLSSQLSASSTHGGRSNVNEPVNHEAVSRQQQQPGERSSGRWGFSYFLGSRGKGERASVPEERKPRVSSGSPRLDGSPARAGLTFTKKQNLPQGKPMGWSEEMSELPLRKSSTTLQPVVQKPVYYPQLDQPMGWSEDLPEWSSRRTSKASQQPPPPPPPPKPPREIIPRGAPMGWSEDLPWTEWEAPRVVSPSSYALASGMGSASKAPNGGVSVLTGGNRSGPLPDAVAAGKSLSAEPASSPERSLVSMAQQYWQPAYHPQPSSPHRYQIPPIMTPPPHMTTSPHHPPHHNLHQPSYGYQAPHSPVRYSSPGRYQQPQGFLQQQSVAHPYGFSSNSIPPSNHQFSPPSHPRDSQQSHENRGRGSGRASRGGRAGWAARYTGYQHRNQTQNQSQYPQPASPNRIPNPSHMQQSRSPHRNPNPSYMQQPGSPHRNTNPSASYMTLAPYPSYQPSYQQPAPSHHSYYQGYPMPSSPVQHQHFSPSQYQYQQQASQYQQTPQQPELVQYQQSPQYQQQLQYQQPPQDPYHNYQHPRYQTQQYHESSYRSPMRAGGYQAQQPHFQFPTHGYAVPQSDQQEQQQDQQLVQEHGQPQGEPHDKREDTGSEDQPAQEPEEVDDKSKSGSP</sequence>
<feature type="compositionally biased region" description="Polar residues" evidence="1">
    <location>
        <begin position="1604"/>
        <end position="1615"/>
    </location>
</feature>
<feature type="compositionally biased region" description="Polar residues" evidence="1">
    <location>
        <begin position="1731"/>
        <end position="1743"/>
    </location>
</feature>
<feature type="compositionally biased region" description="Polar residues" evidence="1">
    <location>
        <begin position="2407"/>
        <end position="2445"/>
    </location>
</feature>
<feature type="region of interest" description="Disordered" evidence="1">
    <location>
        <begin position="356"/>
        <end position="407"/>
    </location>
</feature>
<feature type="compositionally biased region" description="Basic residues" evidence="1">
    <location>
        <begin position="1907"/>
        <end position="1916"/>
    </location>
</feature>
<feature type="compositionally biased region" description="Basic and acidic residues" evidence="1">
    <location>
        <begin position="1526"/>
        <end position="1549"/>
    </location>
</feature>
<feature type="compositionally biased region" description="Polar residues" evidence="1">
    <location>
        <begin position="2388"/>
        <end position="2401"/>
    </location>
</feature>
<feature type="region of interest" description="Disordered" evidence="1">
    <location>
        <begin position="264"/>
        <end position="285"/>
    </location>
</feature>
<feature type="compositionally biased region" description="Low complexity" evidence="1">
    <location>
        <begin position="2575"/>
        <end position="2593"/>
    </location>
</feature>
<gene>
    <name evidence="2" type="ORF">K402DRAFT_459043</name>
</gene>
<feature type="compositionally biased region" description="Acidic residues" evidence="1">
    <location>
        <begin position="1368"/>
        <end position="1377"/>
    </location>
</feature>
<organism evidence="2 3">
    <name type="scientific">Aulographum hederae CBS 113979</name>
    <dbReference type="NCBI Taxonomy" id="1176131"/>
    <lineage>
        <taxon>Eukaryota</taxon>
        <taxon>Fungi</taxon>
        <taxon>Dikarya</taxon>
        <taxon>Ascomycota</taxon>
        <taxon>Pezizomycotina</taxon>
        <taxon>Dothideomycetes</taxon>
        <taxon>Pleosporomycetidae</taxon>
        <taxon>Aulographales</taxon>
        <taxon>Aulographaceae</taxon>
    </lineage>
</organism>
<feature type="compositionally biased region" description="Basic and acidic residues" evidence="1">
    <location>
        <begin position="1499"/>
        <end position="1515"/>
    </location>
</feature>
<proteinExistence type="predicted"/>
<feature type="compositionally biased region" description="Low complexity" evidence="1">
    <location>
        <begin position="2000"/>
        <end position="2015"/>
    </location>
</feature>
<feature type="compositionally biased region" description="Basic and acidic residues" evidence="1">
    <location>
        <begin position="135"/>
        <end position="148"/>
    </location>
</feature>
<feature type="region of interest" description="Disordered" evidence="1">
    <location>
        <begin position="1260"/>
        <end position="1298"/>
    </location>
</feature>
<feature type="compositionally biased region" description="Basic and acidic residues" evidence="1">
    <location>
        <begin position="565"/>
        <end position="592"/>
    </location>
</feature>
<feature type="region of interest" description="Disordered" evidence="1">
    <location>
        <begin position="1691"/>
        <end position="2184"/>
    </location>
</feature>
<name>A0A6G1HFD7_9PEZI</name>
<feature type="region of interest" description="Disordered" evidence="1">
    <location>
        <begin position="1365"/>
        <end position="1389"/>
    </location>
</feature>
<feature type="compositionally biased region" description="Basic residues" evidence="1">
    <location>
        <begin position="1833"/>
        <end position="1842"/>
    </location>
</feature>
<feature type="region of interest" description="Disordered" evidence="1">
    <location>
        <begin position="1"/>
        <end position="153"/>
    </location>
</feature>
<feature type="compositionally biased region" description="Polar residues" evidence="1">
    <location>
        <begin position="1752"/>
        <end position="1786"/>
    </location>
</feature>
<feature type="region of interest" description="Disordered" evidence="1">
    <location>
        <begin position="1413"/>
        <end position="1558"/>
    </location>
</feature>